<dbReference type="GO" id="GO:0051301">
    <property type="term" value="P:cell division"/>
    <property type="evidence" value="ECO:0007669"/>
    <property type="project" value="UniProtKB-KW"/>
</dbReference>
<proteinExistence type="predicted"/>
<dbReference type="SUPFAM" id="SSF102829">
    <property type="entry name" value="Cell division protein ZapA-like"/>
    <property type="match status" value="1"/>
</dbReference>
<feature type="coiled-coil region" evidence="1">
    <location>
        <begin position="63"/>
        <end position="90"/>
    </location>
</feature>
<accession>A0ABT0LZX7</accession>
<gene>
    <name evidence="2" type="ORF">M3N55_05460</name>
</gene>
<keyword evidence="3" id="KW-1185">Reference proteome</keyword>
<keyword evidence="1" id="KW-0175">Coiled coil</keyword>
<sequence length="128" mass="13901">MPEQTITIGHKDFAVACQPGEEKFLLAAAEMLDAEARTLLNQIGRVPAEKMLLMSGLMLADKTASVEDKLKEAEAQIESMREEISRLHARPAQKVEVPVVPQDLTDGLSELAARAEAVAEEMESRGSA</sequence>
<keyword evidence="2" id="KW-0132">Cell division</keyword>
<protein>
    <submittedName>
        <fullName evidence="2">Cell division protein ZapA</fullName>
    </submittedName>
</protein>
<evidence type="ECO:0000313" key="2">
    <source>
        <dbReference type="EMBL" id="MCL1628172.1"/>
    </source>
</evidence>
<dbReference type="InterPro" id="IPR036192">
    <property type="entry name" value="Cell_div_ZapA-like_sf"/>
</dbReference>
<comment type="caution">
    <text evidence="2">The sequence shown here is derived from an EMBL/GenBank/DDBJ whole genome shotgun (WGS) entry which is preliminary data.</text>
</comment>
<evidence type="ECO:0000313" key="3">
    <source>
        <dbReference type="Proteomes" id="UP001202550"/>
    </source>
</evidence>
<name>A0ABT0LZX7_9RHOB</name>
<dbReference type="RefSeq" id="WP_249057193.1">
    <property type="nucleotide sequence ID" value="NZ_JALZWP010000004.1"/>
</dbReference>
<dbReference type="Proteomes" id="UP001202550">
    <property type="component" value="Unassembled WGS sequence"/>
</dbReference>
<dbReference type="EMBL" id="JALZWP010000004">
    <property type="protein sequence ID" value="MCL1628172.1"/>
    <property type="molecule type" value="Genomic_DNA"/>
</dbReference>
<organism evidence="2 3">
    <name type="scientific">Roseinatronobacter domitianus</name>
    <dbReference type="NCBI Taxonomy" id="2940293"/>
    <lineage>
        <taxon>Bacteria</taxon>
        <taxon>Pseudomonadati</taxon>
        <taxon>Pseudomonadota</taxon>
        <taxon>Alphaproteobacteria</taxon>
        <taxon>Rhodobacterales</taxon>
        <taxon>Paracoccaceae</taxon>
        <taxon>Roseinatronobacter</taxon>
    </lineage>
</organism>
<keyword evidence="2" id="KW-0131">Cell cycle</keyword>
<dbReference type="Gene3D" id="3.30.160.880">
    <property type="entry name" value="Cell division protein ZapA protomer, N-terminal domain"/>
    <property type="match status" value="1"/>
</dbReference>
<dbReference type="Pfam" id="PF05164">
    <property type="entry name" value="ZapA"/>
    <property type="match status" value="1"/>
</dbReference>
<dbReference type="InterPro" id="IPR042233">
    <property type="entry name" value="Cell_div_ZapA_N"/>
</dbReference>
<evidence type="ECO:0000256" key="1">
    <source>
        <dbReference type="SAM" id="Coils"/>
    </source>
</evidence>
<reference evidence="2 3" key="1">
    <citation type="submission" date="2022-05" db="EMBL/GenBank/DDBJ databases">
        <title>Seasonal and diel survey of microbial diversity of the Tyrrhenian coast.</title>
        <authorList>
            <person name="Gattoni G."/>
            <person name="Corral P."/>
        </authorList>
    </citation>
    <scope>NUCLEOTIDE SEQUENCE [LARGE SCALE GENOMIC DNA]</scope>
    <source>
        <strain evidence="2 3">V10</strain>
    </source>
</reference>
<dbReference type="InterPro" id="IPR007838">
    <property type="entry name" value="Cell_div_ZapA-like"/>
</dbReference>